<dbReference type="EMBL" id="UOFE01000039">
    <property type="protein sequence ID" value="VAW54298.1"/>
    <property type="molecule type" value="Genomic_DNA"/>
</dbReference>
<evidence type="ECO:0000256" key="4">
    <source>
        <dbReference type="ARBA" id="ARBA00022723"/>
    </source>
</evidence>
<feature type="transmembrane region" description="Helical" evidence="8">
    <location>
        <begin position="105"/>
        <end position="124"/>
    </location>
</feature>
<evidence type="ECO:0000256" key="6">
    <source>
        <dbReference type="ARBA" id="ARBA00023004"/>
    </source>
</evidence>
<evidence type="ECO:0000256" key="2">
    <source>
        <dbReference type="ARBA" id="ARBA00022617"/>
    </source>
</evidence>
<dbReference type="PANTHER" id="PTHR10978">
    <property type="entry name" value="SUCCINATE DEHYDROGENASE CYTOCHROME B560 SUBUNIT"/>
    <property type="match status" value="1"/>
</dbReference>
<evidence type="ECO:0000256" key="8">
    <source>
        <dbReference type="SAM" id="Phobius"/>
    </source>
</evidence>
<dbReference type="Gene3D" id="1.20.1300.10">
    <property type="entry name" value="Fumarate reductase/succinate dehydrogenase, transmembrane subunit"/>
    <property type="match status" value="1"/>
</dbReference>
<accession>A0A3B0WE68</accession>
<dbReference type="InterPro" id="IPR014314">
    <property type="entry name" value="Succ_DH_cytb556"/>
</dbReference>
<dbReference type="CDD" id="cd03499">
    <property type="entry name" value="SQR_TypeC_SdhC"/>
    <property type="match status" value="1"/>
</dbReference>
<feature type="transmembrane region" description="Helical" evidence="8">
    <location>
        <begin position="65"/>
        <end position="85"/>
    </location>
</feature>
<proteinExistence type="predicted"/>
<evidence type="ECO:0000256" key="1">
    <source>
        <dbReference type="ARBA" id="ARBA00004141"/>
    </source>
</evidence>
<dbReference type="InterPro" id="IPR000701">
    <property type="entry name" value="SuccDH_FuR_B_TM-su"/>
</dbReference>
<dbReference type="InterPro" id="IPR034804">
    <property type="entry name" value="SQR/QFR_C/D"/>
</dbReference>
<comment type="subcellular location">
    <subcellularLocation>
        <location evidence="1">Membrane</location>
        <topology evidence="1">Multi-pass membrane protein</topology>
    </subcellularLocation>
</comment>
<dbReference type="PANTHER" id="PTHR10978:SF5">
    <property type="entry name" value="SUCCINATE DEHYDROGENASE CYTOCHROME B560 SUBUNIT, MITOCHONDRIAL"/>
    <property type="match status" value="1"/>
</dbReference>
<name>A0A3B0WE68_9ZZZZ</name>
<reference evidence="9" key="1">
    <citation type="submission" date="2018-06" db="EMBL/GenBank/DDBJ databases">
        <authorList>
            <person name="Zhirakovskaya E."/>
        </authorList>
    </citation>
    <scope>NUCLEOTIDE SEQUENCE</scope>
</reference>
<keyword evidence="2" id="KW-0349">Heme</keyword>
<dbReference type="GO" id="GO:0005886">
    <property type="term" value="C:plasma membrane"/>
    <property type="evidence" value="ECO:0007669"/>
    <property type="project" value="TreeGrafter"/>
</dbReference>
<keyword evidence="5 8" id="KW-1133">Transmembrane helix</keyword>
<dbReference type="GO" id="GO:0009055">
    <property type="term" value="F:electron transfer activity"/>
    <property type="evidence" value="ECO:0007669"/>
    <property type="project" value="InterPro"/>
</dbReference>
<dbReference type="InterPro" id="IPR018495">
    <property type="entry name" value="Succ_DH_cyt_bsu_CS"/>
</dbReference>
<gene>
    <name evidence="9" type="ORF">MNBD_GAMMA05-786</name>
</gene>
<dbReference type="SUPFAM" id="SSF81343">
    <property type="entry name" value="Fumarate reductase respiratory complex transmembrane subunits"/>
    <property type="match status" value="1"/>
</dbReference>
<sequence length="125" mass="13862">MSDKRPVYLNLLKIRLPLTGIISFAHRITGVILFLALPFAVYLLDLSIESEQSFAEVQSILSQPIMLLVQILLLWSIAHHFFAGIRFLLIDAEIGVEKSQAKTGAWLVLLAETLTLFAIICGVGL</sequence>
<dbReference type="AlphaFoldDB" id="A0A3B0WE68"/>
<evidence type="ECO:0000256" key="7">
    <source>
        <dbReference type="ARBA" id="ARBA00023136"/>
    </source>
</evidence>
<evidence type="ECO:0000313" key="9">
    <source>
        <dbReference type="EMBL" id="VAW54298.1"/>
    </source>
</evidence>
<dbReference type="GO" id="GO:0006099">
    <property type="term" value="P:tricarboxylic acid cycle"/>
    <property type="evidence" value="ECO:0007669"/>
    <property type="project" value="InterPro"/>
</dbReference>
<dbReference type="GO" id="GO:0046872">
    <property type="term" value="F:metal ion binding"/>
    <property type="evidence" value="ECO:0007669"/>
    <property type="project" value="UniProtKB-KW"/>
</dbReference>
<dbReference type="Pfam" id="PF01127">
    <property type="entry name" value="Sdh_cyt"/>
    <property type="match status" value="1"/>
</dbReference>
<keyword evidence="7 8" id="KW-0472">Membrane</keyword>
<keyword evidence="6" id="KW-0408">Iron</keyword>
<dbReference type="PIRSF" id="PIRSF000178">
    <property type="entry name" value="SDH_cyt_b560"/>
    <property type="match status" value="1"/>
</dbReference>
<feature type="transmembrane region" description="Helical" evidence="8">
    <location>
        <begin position="20"/>
        <end position="44"/>
    </location>
</feature>
<dbReference type="NCBIfam" id="TIGR02970">
    <property type="entry name" value="succ_dehyd_cytB"/>
    <property type="match status" value="1"/>
</dbReference>
<evidence type="ECO:0000256" key="3">
    <source>
        <dbReference type="ARBA" id="ARBA00022692"/>
    </source>
</evidence>
<protein>
    <submittedName>
        <fullName evidence="9">Succinate dehydrogenase cytochrome b-556 subunit</fullName>
    </submittedName>
</protein>
<keyword evidence="3 8" id="KW-0812">Transmembrane</keyword>
<dbReference type="PROSITE" id="PS01000">
    <property type="entry name" value="SDH_CYT_1"/>
    <property type="match status" value="1"/>
</dbReference>
<evidence type="ECO:0000256" key="5">
    <source>
        <dbReference type="ARBA" id="ARBA00022989"/>
    </source>
</evidence>
<keyword evidence="4" id="KW-0479">Metal-binding</keyword>
<organism evidence="9">
    <name type="scientific">hydrothermal vent metagenome</name>
    <dbReference type="NCBI Taxonomy" id="652676"/>
    <lineage>
        <taxon>unclassified sequences</taxon>
        <taxon>metagenomes</taxon>
        <taxon>ecological metagenomes</taxon>
    </lineage>
</organism>